<dbReference type="EMBL" id="JAUSUU010000001">
    <property type="protein sequence ID" value="MDQ0333895.1"/>
    <property type="molecule type" value="Genomic_DNA"/>
</dbReference>
<dbReference type="AlphaFoldDB" id="A0A9X1C8V3"/>
<evidence type="ECO:0008006" key="5">
    <source>
        <dbReference type="Google" id="ProtNLM"/>
    </source>
</evidence>
<organism evidence="1 3">
    <name type="scientific">Formosa algae</name>
    <dbReference type="NCBI Taxonomy" id="225843"/>
    <lineage>
        <taxon>Bacteria</taxon>
        <taxon>Pseudomonadati</taxon>
        <taxon>Bacteroidota</taxon>
        <taxon>Flavobacteriia</taxon>
        <taxon>Flavobacteriales</taxon>
        <taxon>Flavobacteriaceae</taxon>
        <taxon>Formosa</taxon>
    </lineage>
</organism>
<accession>A0A9X1C8V3</accession>
<dbReference type="Gene3D" id="3.40.50.300">
    <property type="entry name" value="P-loop containing nucleotide triphosphate hydrolases"/>
    <property type="match status" value="1"/>
</dbReference>
<dbReference type="EMBL" id="JAGGJQ010000002">
    <property type="protein sequence ID" value="MBP1839118.1"/>
    <property type="molecule type" value="Genomic_DNA"/>
</dbReference>
<dbReference type="Pfam" id="PF03567">
    <property type="entry name" value="Sulfotransfer_2"/>
    <property type="match status" value="1"/>
</dbReference>
<reference evidence="1" key="1">
    <citation type="submission" date="2021-03" db="EMBL/GenBank/DDBJ databases">
        <title>Genomic Encyclopedia of Type Strains, Phase IV (KMG-IV): sequencing the most valuable type-strain genomes for metagenomic binning, comparative biology and taxonomic classification.</title>
        <authorList>
            <person name="Goeker M."/>
        </authorList>
    </citation>
    <scope>NUCLEOTIDE SEQUENCE</scope>
    <source>
        <strain evidence="1">DSM 15523</strain>
        <strain evidence="2 4">DSM 16476</strain>
    </source>
</reference>
<keyword evidence="4" id="KW-1185">Reference proteome</keyword>
<dbReference type="Proteomes" id="UP001231587">
    <property type="component" value="Unassembled WGS sequence"/>
</dbReference>
<dbReference type="InterPro" id="IPR027417">
    <property type="entry name" value="P-loop_NTPase"/>
</dbReference>
<dbReference type="GO" id="GO:0008146">
    <property type="term" value="F:sulfotransferase activity"/>
    <property type="evidence" value="ECO:0007669"/>
    <property type="project" value="InterPro"/>
</dbReference>
<dbReference type="InterPro" id="IPR005331">
    <property type="entry name" value="Sulfotransferase"/>
</dbReference>
<comment type="caution">
    <text evidence="1">The sequence shown here is derived from an EMBL/GenBank/DDBJ whole genome shotgun (WGS) entry which is preliminary data.</text>
</comment>
<proteinExistence type="predicted"/>
<dbReference type="RefSeq" id="WP_083495708.1">
    <property type="nucleotide sequence ID" value="NZ_JAGGJQ010000002.1"/>
</dbReference>
<evidence type="ECO:0000313" key="1">
    <source>
        <dbReference type="EMBL" id="MBP1839118.1"/>
    </source>
</evidence>
<dbReference type="SUPFAM" id="SSF52540">
    <property type="entry name" value="P-loop containing nucleoside triphosphate hydrolases"/>
    <property type="match status" value="1"/>
</dbReference>
<dbReference type="Proteomes" id="UP001138672">
    <property type="component" value="Unassembled WGS sequence"/>
</dbReference>
<evidence type="ECO:0000313" key="4">
    <source>
        <dbReference type="Proteomes" id="UP001231587"/>
    </source>
</evidence>
<gene>
    <name evidence="1" type="ORF">J2Z56_001024</name>
    <name evidence="2" type="ORF">J2Z57_000317</name>
</gene>
<evidence type="ECO:0000313" key="3">
    <source>
        <dbReference type="Proteomes" id="UP001138672"/>
    </source>
</evidence>
<evidence type="ECO:0000313" key="2">
    <source>
        <dbReference type="EMBL" id="MDQ0333895.1"/>
    </source>
</evidence>
<dbReference type="OrthoDB" id="288532at2"/>
<sequence>MLKIKEIFKTLIPSPFKEYLLEYNRRRFCIKLYKEKEQNNPGNYYSYFVFDYYKCIFIHLPKSAGIAVNLALFGNYGGGHRSLRFYEKKYPKRTIDEYYKCTIVRNPWDRLFSAYNFLKKGGFSVADKEWAEKHLIDFVSFEDFVLNWVNKENIYKGVHFIPQYDFLINSEGKVNMDFIGRFEDMENSFRVISEHINGNSVLEKHNVTDNKSPYYNFYTEKMIEIVEDVYEKDIKEFNYKFKP</sequence>
<name>A0A9X1C8V3_9FLAO</name>
<dbReference type="GO" id="GO:0016020">
    <property type="term" value="C:membrane"/>
    <property type="evidence" value="ECO:0007669"/>
    <property type="project" value="InterPro"/>
</dbReference>
<protein>
    <recommendedName>
        <fullName evidence="5">Sulfotransferase family protein</fullName>
    </recommendedName>
</protein>